<keyword evidence="6" id="KW-0443">Lipid metabolism</keyword>
<evidence type="ECO:0000256" key="1">
    <source>
        <dbReference type="ARBA" id="ARBA00004141"/>
    </source>
</evidence>
<feature type="transmembrane region" description="Helical" evidence="9">
    <location>
        <begin position="284"/>
        <end position="302"/>
    </location>
</feature>
<reference evidence="11 12" key="1">
    <citation type="journal article" date="2014" name="Science">
        <title>Plant genetics. Early allopolyploid evolution in the post-Neolithic Brassica napus oilseed genome.</title>
        <authorList>
            <person name="Chalhoub B."/>
            <person name="Denoeud F."/>
            <person name="Liu S."/>
            <person name="Parkin I.A."/>
            <person name="Tang H."/>
            <person name="Wang X."/>
            <person name="Chiquet J."/>
            <person name="Belcram H."/>
            <person name="Tong C."/>
            <person name="Samans B."/>
            <person name="Correa M."/>
            <person name="Da Silva C."/>
            <person name="Just J."/>
            <person name="Falentin C."/>
            <person name="Koh C.S."/>
            <person name="Le Clainche I."/>
            <person name="Bernard M."/>
            <person name="Bento P."/>
            <person name="Noel B."/>
            <person name="Labadie K."/>
            <person name="Alberti A."/>
            <person name="Charles M."/>
            <person name="Arnaud D."/>
            <person name="Guo H."/>
            <person name="Daviaud C."/>
            <person name="Alamery S."/>
            <person name="Jabbari K."/>
            <person name="Zhao M."/>
            <person name="Edger P.P."/>
            <person name="Chelaifa H."/>
            <person name="Tack D."/>
            <person name="Lassalle G."/>
            <person name="Mestiri I."/>
            <person name="Schnel N."/>
            <person name="Le Paslier M.C."/>
            <person name="Fan G."/>
            <person name="Renault V."/>
            <person name="Bayer P.E."/>
            <person name="Golicz A.A."/>
            <person name="Manoli S."/>
            <person name="Lee T.H."/>
            <person name="Thi V.H."/>
            <person name="Chalabi S."/>
            <person name="Hu Q."/>
            <person name="Fan C."/>
            <person name="Tollenaere R."/>
            <person name="Lu Y."/>
            <person name="Battail C."/>
            <person name="Shen J."/>
            <person name="Sidebottom C.H."/>
            <person name="Wang X."/>
            <person name="Canaguier A."/>
            <person name="Chauveau A."/>
            <person name="Berard A."/>
            <person name="Deniot G."/>
            <person name="Guan M."/>
            <person name="Liu Z."/>
            <person name="Sun F."/>
            <person name="Lim Y.P."/>
            <person name="Lyons E."/>
            <person name="Town C.D."/>
            <person name="Bancroft I."/>
            <person name="Wang X."/>
            <person name="Meng J."/>
            <person name="Ma J."/>
            <person name="Pires J.C."/>
            <person name="King G.J."/>
            <person name="Brunel D."/>
            <person name="Delourme R."/>
            <person name="Renard M."/>
            <person name="Aury J.M."/>
            <person name="Adams K.L."/>
            <person name="Batley J."/>
            <person name="Snowdon R.J."/>
            <person name="Tost J."/>
            <person name="Edwards D."/>
            <person name="Zhou Y."/>
            <person name="Hua W."/>
            <person name="Sharpe A.G."/>
            <person name="Paterson A.H."/>
            <person name="Guan C."/>
            <person name="Wincker P."/>
        </authorList>
    </citation>
    <scope>NUCLEOTIDE SEQUENCE [LARGE SCALE GENOMIC DNA]</scope>
    <source>
        <strain evidence="12">cv. Darmor-bzh</strain>
    </source>
</reference>
<organism evidence="11 12">
    <name type="scientific">Brassica napus</name>
    <name type="common">Rape</name>
    <dbReference type="NCBI Taxonomy" id="3708"/>
    <lineage>
        <taxon>Eukaryota</taxon>
        <taxon>Viridiplantae</taxon>
        <taxon>Streptophyta</taxon>
        <taxon>Embryophyta</taxon>
        <taxon>Tracheophyta</taxon>
        <taxon>Spermatophyta</taxon>
        <taxon>Magnoliopsida</taxon>
        <taxon>eudicotyledons</taxon>
        <taxon>Gunneridae</taxon>
        <taxon>Pentapetalae</taxon>
        <taxon>rosids</taxon>
        <taxon>malvids</taxon>
        <taxon>Brassicales</taxon>
        <taxon>Brassicaceae</taxon>
        <taxon>Brassiceae</taxon>
        <taxon>Brassica</taxon>
    </lineage>
</organism>
<accession>A0A078HWR2</accession>
<dbReference type="KEGG" id="bna:106359516"/>
<evidence type="ECO:0000256" key="7">
    <source>
        <dbReference type="ARBA" id="ARBA00023136"/>
    </source>
</evidence>
<keyword evidence="4 9" id="KW-0812">Transmembrane</keyword>
<evidence type="ECO:0000256" key="4">
    <source>
        <dbReference type="ARBA" id="ARBA00022692"/>
    </source>
</evidence>
<name>A0A078HWR2_BRANA</name>
<comment type="subcellular location">
    <subcellularLocation>
        <location evidence="1">Membrane</location>
        <topology evidence="1">Multi-pass membrane protein</topology>
    </subcellularLocation>
</comment>
<evidence type="ECO:0000256" key="6">
    <source>
        <dbReference type="ARBA" id="ARBA00023098"/>
    </source>
</evidence>
<evidence type="ECO:0000256" key="3">
    <source>
        <dbReference type="ARBA" id="ARBA00022679"/>
    </source>
</evidence>
<evidence type="ECO:0000313" key="12">
    <source>
        <dbReference type="Proteomes" id="UP000028999"/>
    </source>
</evidence>
<evidence type="ECO:0000256" key="2">
    <source>
        <dbReference type="ARBA" id="ARBA00007282"/>
    </source>
</evidence>
<feature type="domain" description="Wax synthase" evidence="10">
    <location>
        <begin position="175"/>
        <end position="260"/>
    </location>
</feature>
<keyword evidence="5 9" id="KW-1133">Transmembrane helix</keyword>
<evidence type="ECO:0000313" key="11">
    <source>
        <dbReference type="EMBL" id="CDY41824.1"/>
    </source>
</evidence>
<evidence type="ECO:0000259" key="10">
    <source>
        <dbReference type="Pfam" id="PF13813"/>
    </source>
</evidence>
<dbReference type="GO" id="GO:0016020">
    <property type="term" value="C:membrane"/>
    <property type="evidence" value="ECO:0007669"/>
    <property type="project" value="UniProtKB-SubCell"/>
</dbReference>
<evidence type="ECO:0000256" key="9">
    <source>
        <dbReference type="SAM" id="Phobius"/>
    </source>
</evidence>
<feature type="transmembrane region" description="Helical" evidence="9">
    <location>
        <begin position="35"/>
        <end position="68"/>
    </location>
</feature>
<dbReference type="Pfam" id="PF13813">
    <property type="entry name" value="MBOAT_2"/>
    <property type="match status" value="1"/>
</dbReference>
<dbReference type="AlphaFoldDB" id="A0A078HWR2"/>
<keyword evidence="3" id="KW-0808">Transferase</keyword>
<gene>
    <name evidence="11" type="primary">BnaA08g03190D</name>
    <name evidence="11" type="ORF">GSBRNA2T00073741001</name>
</gene>
<keyword evidence="12" id="KW-1185">Reference proteome</keyword>
<dbReference type="PANTHER" id="PTHR31595">
    <property type="entry name" value="LONG-CHAIN-ALCOHOL O-FATTY-ACYLTRANSFERASE 3-RELATED"/>
    <property type="match status" value="1"/>
</dbReference>
<evidence type="ECO:0000256" key="5">
    <source>
        <dbReference type="ARBA" id="ARBA00022989"/>
    </source>
</evidence>
<comment type="similarity">
    <text evidence="2">Belongs to the wax synthase family.</text>
</comment>
<dbReference type="Proteomes" id="UP000028999">
    <property type="component" value="Unassembled WGS sequence"/>
</dbReference>
<keyword evidence="7 9" id="KW-0472">Membrane</keyword>
<dbReference type="PANTHER" id="PTHR31595:SF49">
    <property type="entry name" value="WAX SYNTHASE DOMAIN-CONTAINING PROTEIN"/>
    <property type="match status" value="1"/>
</dbReference>
<evidence type="ECO:0000256" key="8">
    <source>
        <dbReference type="ARBA" id="ARBA00023315"/>
    </source>
</evidence>
<feature type="transmembrane region" description="Helical" evidence="9">
    <location>
        <begin position="6"/>
        <end position="23"/>
    </location>
</feature>
<dbReference type="Gramene" id="CDY41824">
    <property type="protein sequence ID" value="CDY41824"/>
    <property type="gene ID" value="GSBRNA2T00073741001"/>
</dbReference>
<feature type="transmembrane region" description="Helical" evidence="9">
    <location>
        <begin position="80"/>
        <end position="102"/>
    </location>
</feature>
<dbReference type="EMBL" id="LK032508">
    <property type="protein sequence ID" value="CDY41824.1"/>
    <property type="molecule type" value="Genomic_DNA"/>
</dbReference>
<dbReference type="GO" id="GO:0016127">
    <property type="term" value="P:sterol catabolic process"/>
    <property type="evidence" value="ECO:0007669"/>
    <property type="project" value="EnsemblPlants"/>
</dbReference>
<dbReference type="InterPro" id="IPR032805">
    <property type="entry name" value="Wax_synthase_dom"/>
</dbReference>
<dbReference type="OrthoDB" id="1077582at2759"/>
<feature type="transmembrane region" description="Helical" evidence="9">
    <location>
        <begin position="253"/>
        <end position="272"/>
    </location>
</feature>
<protein>
    <submittedName>
        <fullName evidence="11">BnaA08g03190D protein</fullName>
    </submittedName>
</protein>
<proteinExistence type="inferred from homology"/>
<keyword evidence="8" id="KW-0012">Acyltransferase</keyword>
<dbReference type="OMA" id="RTWEAWE"/>
<dbReference type="InterPro" id="IPR044851">
    <property type="entry name" value="Wax_synthase"/>
</dbReference>
<sequence length="343" mass="39352">MYTVSFMYVWGLVMVSLCYTFYVGKLVGRGIMRQILIFPVLLIFLIVPLLVSSIHLICITSFFIAWLANFKIILFTLGRGPLYSLSLPVFLAVASLPIKIQLIPKPHESREGTLLNYAKKFATLVLIIKVIEYSSKLPDKAVFTLYLMIQNYFSLKVILSTVSVVVRATSNLELEPQFDEPHLATSLQNFWGRRWNLMVTGILRPTVYEPTMELLSGLGRNRSRYLAVFITFAVSGLMHVLIFFYIGRLRPDWKIMWFFLINGFCTSVEIAIKKNVKGRFPTTISRVLTMGFVVVTSWWLFFPEFKRCNLPQRVFQEYVSIGAFAARVKNTITASLLSAYHTM</sequence>
<dbReference type="PaxDb" id="3708-A0A078HWR2"/>
<feature type="transmembrane region" description="Helical" evidence="9">
    <location>
        <begin position="225"/>
        <end position="247"/>
    </location>
</feature>
<dbReference type="STRING" id="3708.A0A078HWR2"/>
<dbReference type="GO" id="GO:0008374">
    <property type="term" value="F:O-acyltransferase activity"/>
    <property type="evidence" value="ECO:0007669"/>
    <property type="project" value="InterPro"/>
</dbReference>